<dbReference type="RefSeq" id="WP_069910099.1">
    <property type="nucleotide sequence ID" value="NZ_LAJE02000191.1"/>
</dbReference>
<dbReference type="Proteomes" id="UP000095463">
    <property type="component" value="Unassembled WGS sequence"/>
</dbReference>
<organism evidence="1 2">
    <name type="scientific">Devosia insulae DS-56</name>
    <dbReference type="NCBI Taxonomy" id="1116389"/>
    <lineage>
        <taxon>Bacteria</taxon>
        <taxon>Pseudomonadati</taxon>
        <taxon>Pseudomonadota</taxon>
        <taxon>Alphaproteobacteria</taxon>
        <taxon>Hyphomicrobiales</taxon>
        <taxon>Devosiaceae</taxon>
        <taxon>Devosia</taxon>
    </lineage>
</organism>
<dbReference type="EMBL" id="LAJE02000191">
    <property type="protein sequence ID" value="OEO30676.1"/>
    <property type="molecule type" value="Genomic_DNA"/>
</dbReference>
<comment type="caution">
    <text evidence="1">The sequence shown here is derived from an EMBL/GenBank/DDBJ whole genome shotgun (WGS) entry which is preliminary data.</text>
</comment>
<gene>
    <name evidence="1" type="ORF">VW23_019965</name>
</gene>
<evidence type="ECO:0000313" key="2">
    <source>
        <dbReference type="Proteomes" id="UP000095463"/>
    </source>
</evidence>
<reference evidence="1 2" key="1">
    <citation type="journal article" date="2015" name="Genome Announc.">
        <title>Genome Assemblies of Three Soil-Associated Devosia species: D. insulae, D. limi, and D. soli.</title>
        <authorList>
            <person name="Hassan Y.I."/>
            <person name="Lepp D."/>
            <person name="Zhou T."/>
        </authorList>
    </citation>
    <scope>NUCLEOTIDE SEQUENCE [LARGE SCALE GENOMIC DNA]</scope>
    <source>
        <strain evidence="1 2">DS-56</strain>
    </source>
</reference>
<name>A0A1E5XPZ4_9HYPH</name>
<dbReference type="OrthoDB" id="7948219at2"/>
<sequence>MVPTLDRTLLQHATAHPVNWRGRSGRYYALEPLRFDDFSFKADELYLIALGPHVMWAGGAADLVEDPVSRARFRLAMDCADRVFHVETSADAIERLTVVWDLEGAEPIIGLSAA</sequence>
<protein>
    <submittedName>
        <fullName evidence="1">Uncharacterized protein</fullName>
    </submittedName>
</protein>
<keyword evidence="2" id="KW-1185">Reference proteome</keyword>
<accession>A0A1E5XPZ4</accession>
<dbReference type="AlphaFoldDB" id="A0A1E5XPZ4"/>
<evidence type="ECO:0000313" key="1">
    <source>
        <dbReference type="EMBL" id="OEO30676.1"/>
    </source>
</evidence>
<proteinExistence type="predicted"/>